<dbReference type="EMBL" id="AJSR01002445">
    <property type="protein sequence ID" value="EKM28649.1"/>
    <property type="molecule type" value="Genomic_DNA"/>
</dbReference>
<dbReference type="InterPro" id="IPR001633">
    <property type="entry name" value="EAL_dom"/>
</dbReference>
<comment type="caution">
    <text evidence="2">The sequence shown here is derived from an EMBL/GenBank/DDBJ whole genome shotgun (WGS) entry which is preliminary data.</text>
</comment>
<gene>
    <name evidence="2" type="ORF">VCHENC02_5473B</name>
</gene>
<dbReference type="SMART" id="SM00052">
    <property type="entry name" value="EAL"/>
    <property type="match status" value="1"/>
</dbReference>
<dbReference type="AlphaFoldDB" id="A0A454CQG2"/>
<dbReference type="PANTHER" id="PTHR33121:SF79">
    <property type="entry name" value="CYCLIC DI-GMP PHOSPHODIESTERASE PDED-RELATED"/>
    <property type="match status" value="1"/>
</dbReference>
<evidence type="ECO:0000313" key="3">
    <source>
        <dbReference type="Proteomes" id="UP000008367"/>
    </source>
</evidence>
<dbReference type="Gene3D" id="3.20.20.450">
    <property type="entry name" value="EAL domain"/>
    <property type="match status" value="1"/>
</dbReference>
<dbReference type="Proteomes" id="UP000008367">
    <property type="component" value="Unassembled WGS sequence"/>
</dbReference>
<proteinExistence type="predicted"/>
<dbReference type="GO" id="GO:0071111">
    <property type="term" value="F:cyclic-guanylate-specific phosphodiesterase activity"/>
    <property type="evidence" value="ECO:0007669"/>
    <property type="project" value="InterPro"/>
</dbReference>
<dbReference type="InterPro" id="IPR050706">
    <property type="entry name" value="Cyclic-di-GMP_PDE-like"/>
</dbReference>
<evidence type="ECO:0000259" key="1">
    <source>
        <dbReference type="PROSITE" id="PS50883"/>
    </source>
</evidence>
<dbReference type="Pfam" id="PF00563">
    <property type="entry name" value="EAL"/>
    <property type="match status" value="1"/>
</dbReference>
<name>A0A454CQG2_VIBHA</name>
<evidence type="ECO:0000313" key="2">
    <source>
        <dbReference type="EMBL" id="EKM28649.1"/>
    </source>
</evidence>
<feature type="non-terminal residue" evidence="2">
    <location>
        <position position="1"/>
    </location>
</feature>
<sequence>ENLFIEDLDKFAPICERLHALGFKISLDDFGTGYSSLSMLRALPIDEVKIDKSFIDNIEDDEKALNMVQNIIAIGKNFGMKVLAEGVETRQQRDQLAACGCDLIQGYFYSKPLPFKQLIEFSEQNQNEKAVAE</sequence>
<reference evidence="2 3" key="1">
    <citation type="submission" date="2012-10" db="EMBL/GenBank/DDBJ databases">
        <title>Genome sequence of Vibrio Cholerae HENC-02.</title>
        <authorList>
            <person name="Eppinger M."/>
            <person name="Hasan N.A."/>
            <person name="Sengamalay N."/>
            <person name="Hine E."/>
            <person name="Su Q."/>
            <person name="Daugherty S.C."/>
            <person name="Young S."/>
            <person name="Sadzewicz L."/>
            <person name="Tallon L."/>
            <person name="Cebula T.A."/>
            <person name="Ravel J."/>
            <person name="Colwell R.R."/>
        </authorList>
    </citation>
    <scope>NUCLEOTIDE SEQUENCE [LARGE SCALE GENOMIC DNA]</scope>
    <source>
        <strain evidence="2 3">HENC-02</strain>
    </source>
</reference>
<protein>
    <submittedName>
        <fullName evidence="2">Diguanylate cyclase domain protein</fullName>
    </submittedName>
</protein>
<dbReference type="PANTHER" id="PTHR33121">
    <property type="entry name" value="CYCLIC DI-GMP PHOSPHODIESTERASE PDEF"/>
    <property type="match status" value="1"/>
</dbReference>
<organism evidence="2 3">
    <name type="scientific">Vibrio harveyi</name>
    <name type="common">Beneckea harveyi</name>
    <dbReference type="NCBI Taxonomy" id="669"/>
    <lineage>
        <taxon>Bacteria</taxon>
        <taxon>Pseudomonadati</taxon>
        <taxon>Pseudomonadota</taxon>
        <taxon>Gammaproteobacteria</taxon>
        <taxon>Vibrionales</taxon>
        <taxon>Vibrionaceae</taxon>
        <taxon>Vibrio</taxon>
    </lineage>
</organism>
<dbReference type="InterPro" id="IPR035919">
    <property type="entry name" value="EAL_sf"/>
</dbReference>
<dbReference type="PROSITE" id="PS50883">
    <property type="entry name" value="EAL"/>
    <property type="match status" value="1"/>
</dbReference>
<accession>A0A454CQG2</accession>
<feature type="domain" description="EAL" evidence="1">
    <location>
        <begin position="1"/>
        <end position="126"/>
    </location>
</feature>
<dbReference type="SUPFAM" id="SSF141868">
    <property type="entry name" value="EAL domain-like"/>
    <property type="match status" value="1"/>
</dbReference>
<dbReference type="CDD" id="cd01948">
    <property type="entry name" value="EAL"/>
    <property type="match status" value="1"/>
</dbReference>